<accession>A0A3D6BUI3</accession>
<protein>
    <submittedName>
        <fullName evidence="2">DNA mismatch repair protein MutS</fullName>
    </submittedName>
</protein>
<evidence type="ECO:0000313" key="2">
    <source>
        <dbReference type="EMBL" id="HCY82926.1"/>
    </source>
</evidence>
<evidence type="ECO:0000313" key="3">
    <source>
        <dbReference type="Proteomes" id="UP000263268"/>
    </source>
</evidence>
<dbReference type="EMBL" id="DPRK01000252">
    <property type="protein sequence ID" value="HCY82926.1"/>
    <property type="molecule type" value="Genomic_DNA"/>
</dbReference>
<comment type="caution">
    <text evidence="2">The sequence shown here is derived from an EMBL/GenBank/DDBJ whole genome shotgun (WGS) entry which is preliminary data.</text>
</comment>
<gene>
    <name evidence="2" type="ORF">DHV22_15690</name>
</gene>
<dbReference type="Pfam" id="PF01713">
    <property type="entry name" value="Smr"/>
    <property type="match status" value="1"/>
</dbReference>
<evidence type="ECO:0000259" key="1">
    <source>
        <dbReference type="Pfam" id="PF01713"/>
    </source>
</evidence>
<reference evidence="2 3" key="1">
    <citation type="journal article" date="2018" name="Nat. Biotechnol.">
        <title>A standardized bacterial taxonomy based on genome phylogeny substantially revises the tree of life.</title>
        <authorList>
            <person name="Parks D.H."/>
            <person name="Chuvochina M."/>
            <person name="Waite D.W."/>
            <person name="Rinke C."/>
            <person name="Skarshewski A."/>
            <person name="Chaumeil P.A."/>
            <person name="Hugenholtz P."/>
        </authorList>
    </citation>
    <scope>NUCLEOTIDE SEQUENCE [LARGE SCALE GENOMIC DNA]</scope>
    <source>
        <strain evidence="2">UBA10227</strain>
    </source>
</reference>
<organism evidence="2 3">
    <name type="scientific">Xanthomarina gelatinilytica</name>
    <dbReference type="NCBI Taxonomy" id="1137281"/>
    <lineage>
        <taxon>Bacteria</taxon>
        <taxon>Pseudomonadati</taxon>
        <taxon>Bacteroidota</taxon>
        <taxon>Flavobacteriia</taxon>
        <taxon>Flavobacteriales</taxon>
        <taxon>Flavobacteriaceae</taxon>
        <taxon>Xanthomarina</taxon>
    </lineage>
</organism>
<dbReference type="Proteomes" id="UP000263268">
    <property type="component" value="Unassembled WGS sequence"/>
</dbReference>
<sequence length="193" mass="22207">MNQTKRMMLKIGDKVSVLDEDITGSILKITEDSVTMVTEDGFEMVFNKKELVLIKNESELQSKSFSNVSFSELLQEKESPRRKPTVKKKVKERFQPTMEVDLHIHQLTDNASRMSNYEMLTLQLDTAKKQLEFAIGKRIQKVVFIHGVGAGVLKMELEYLFGRYPNVTYYDANFQKYGLGATEVYIYQNVSAD</sequence>
<dbReference type="AlphaFoldDB" id="A0A3D6BUI3"/>
<dbReference type="InterPro" id="IPR002625">
    <property type="entry name" value="Smr_dom"/>
</dbReference>
<name>A0A3D6BUI3_9FLAO</name>
<feature type="domain" description="Smr" evidence="1">
    <location>
        <begin position="128"/>
        <end position="186"/>
    </location>
</feature>
<dbReference type="InterPro" id="IPR036063">
    <property type="entry name" value="Smr_dom_sf"/>
</dbReference>
<dbReference type="Gene3D" id="3.30.1370.110">
    <property type="match status" value="1"/>
</dbReference>
<proteinExistence type="predicted"/>